<sequence>MRRRRAHTGCSQAWGNCSTRCMLQCQLRLSRSTARECRNHRVARRSVHAIAGEPLSAFALPDDTQQAQTRVPCFFRAPRATCTLDASNNHEAAQTWHALHEWPATQRTYQKEAERLRLVDDPILGRERRQRRHAQPWPRGYAAEVGITLRQTYDAETLSGGMSLVASTGGFTLLPQYVLNALIPTVVARPLSGTAPTIDLMMGYAKTNPSPLLQRFVARADELIDGSVPGTDTPSR</sequence>
<dbReference type="InterPro" id="IPR005119">
    <property type="entry name" value="LysR_subst-bd"/>
</dbReference>
<dbReference type="SUPFAM" id="SSF53850">
    <property type="entry name" value="Periplasmic binding protein-like II"/>
    <property type="match status" value="1"/>
</dbReference>
<proteinExistence type="predicted"/>
<dbReference type="Proteomes" id="UP000484381">
    <property type="component" value="Unassembled WGS sequence"/>
</dbReference>
<comment type="caution">
    <text evidence="2">The sequence shown here is derived from an EMBL/GenBank/DDBJ whole genome shotgun (WGS) entry which is preliminary data.</text>
</comment>
<accession>A0A7X1TK65</accession>
<feature type="domain" description="LysR substrate-binding" evidence="1">
    <location>
        <begin position="118"/>
        <end position="220"/>
    </location>
</feature>
<dbReference type="Pfam" id="PF03466">
    <property type="entry name" value="LysR_substrate"/>
    <property type="match status" value="1"/>
</dbReference>
<dbReference type="EMBL" id="WHNP01000057">
    <property type="protein sequence ID" value="MPW22079.1"/>
    <property type="molecule type" value="Genomic_DNA"/>
</dbReference>
<dbReference type="AlphaFoldDB" id="A0A7X1TK65"/>
<name>A0A7X1TK65_9BURK</name>
<protein>
    <recommendedName>
        <fullName evidence="1">LysR substrate-binding domain-containing protein</fullName>
    </recommendedName>
</protein>
<evidence type="ECO:0000313" key="3">
    <source>
        <dbReference type="Proteomes" id="UP000484381"/>
    </source>
</evidence>
<reference evidence="2 3" key="1">
    <citation type="submission" date="2019-10" db="EMBL/GenBank/DDBJ databases">
        <title>Paraburkholderia sp. isolated from nodules of Mimosa pudica from Brazilian Atlantic Forest soils.</title>
        <authorList>
            <person name="Paulitsch F."/>
            <person name="Hungria M."/>
            <person name="Dall'Agnol R."/>
        </authorList>
    </citation>
    <scope>NUCLEOTIDE SEQUENCE [LARGE SCALE GENOMIC DNA]</scope>
    <source>
        <strain evidence="2 3">CNPSo 3157</strain>
    </source>
</reference>
<organism evidence="2 3">
    <name type="scientific">Paraburkholderia franconis</name>
    <dbReference type="NCBI Taxonomy" id="2654983"/>
    <lineage>
        <taxon>Bacteria</taxon>
        <taxon>Pseudomonadati</taxon>
        <taxon>Pseudomonadota</taxon>
        <taxon>Betaproteobacteria</taxon>
        <taxon>Burkholderiales</taxon>
        <taxon>Burkholderiaceae</taxon>
        <taxon>Paraburkholderia</taxon>
    </lineage>
</organism>
<evidence type="ECO:0000259" key="1">
    <source>
        <dbReference type="Pfam" id="PF03466"/>
    </source>
</evidence>
<dbReference type="Gene3D" id="3.40.190.10">
    <property type="entry name" value="Periplasmic binding protein-like II"/>
    <property type="match status" value="2"/>
</dbReference>
<keyword evidence="3" id="KW-1185">Reference proteome</keyword>
<evidence type="ECO:0000313" key="2">
    <source>
        <dbReference type="EMBL" id="MPW22079.1"/>
    </source>
</evidence>
<gene>
    <name evidence="2" type="ORF">GCT13_35875</name>
</gene>